<dbReference type="SUPFAM" id="SSF56796">
    <property type="entry name" value="Dehydroquinate synthase-like"/>
    <property type="match status" value="1"/>
</dbReference>
<organism evidence="9 10">
    <name type="scientific">Rhizophlyctis rosea</name>
    <dbReference type="NCBI Taxonomy" id="64517"/>
    <lineage>
        <taxon>Eukaryota</taxon>
        <taxon>Fungi</taxon>
        <taxon>Fungi incertae sedis</taxon>
        <taxon>Chytridiomycota</taxon>
        <taxon>Chytridiomycota incertae sedis</taxon>
        <taxon>Chytridiomycetes</taxon>
        <taxon>Rhizophlyctidales</taxon>
        <taxon>Rhizophlyctidaceae</taxon>
        <taxon>Rhizophlyctis</taxon>
    </lineage>
</organism>
<dbReference type="GO" id="GO:0017000">
    <property type="term" value="P:antibiotic biosynthetic process"/>
    <property type="evidence" value="ECO:0007669"/>
    <property type="project" value="InterPro"/>
</dbReference>
<dbReference type="PANTHER" id="PTHR43622">
    <property type="entry name" value="3-DEHYDROQUINATE SYNTHASE"/>
    <property type="match status" value="1"/>
</dbReference>
<dbReference type="AlphaFoldDB" id="A0AAD5SK79"/>
<keyword evidence="4" id="KW-0520">NAD</keyword>
<evidence type="ECO:0000256" key="3">
    <source>
        <dbReference type="ARBA" id="ARBA00022741"/>
    </source>
</evidence>
<dbReference type="GO" id="GO:0046872">
    <property type="term" value="F:metal ion binding"/>
    <property type="evidence" value="ECO:0007669"/>
    <property type="project" value="UniProtKB-KW"/>
</dbReference>
<name>A0AAD5SK79_9FUNG</name>
<gene>
    <name evidence="9" type="ORF">HK097_006865</name>
</gene>
<dbReference type="Gene3D" id="1.20.1090.10">
    <property type="entry name" value="Dehydroquinate synthase-like - alpha domain"/>
    <property type="match status" value="1"/>
</dbReference>
<dbReference type="InterPro" id="IPR035872">
    <property type="entry name" value="EEVS-like"/>
</dbReference>
<evidence type="ECO:0000256" key="4">
    <source>
        <dbReference type="ARBA" id="ARBA00023027"/>
    </source>
</evidence>
<dbReference type="GO" id="GO:0000166">
    <property type="term" value="F:nucleotide binding"/>
    <property type="evidence" value="ECO:0007669"/>
    <property type="project" value="UniProtKB-KW"/>
</dbReference>
<feature type="region of interest" description="Disordered" evidence="6">
    <location>
        <begin position="66"/>
        <end position="85"/>
    </location>
</feature>
<comment type="cofactor">
    <cofactor evidence="1">
        <name>NAD(+)</name>
        <dbReference type="ChEBI" id="CHEBI:57540"/>
    </cofactor>
</comment>
<dbReference type="Proteomes" id="UP001212841">
    <property type="component" value="Unassembled WGS sequence"/>
</dbReference>
<keyword evidence="10" id="KW-1185">Reference proteome</keyword>
<evidence type="ECO:0000256" key="6">
    <source>
        <dbReference type="SAM" id="MobiDB-lite"/>
    </source>
</evidence>
<evidence type="ECO:0000313" key="9">
    <source>
        <dbReference type="EMBL" id="KAJ3052123.1"/>
    </source>
</evidence>
<evidence type="ECO:0000259" key="7">
    <source>
        <dbReference type="Pfam" id="PF01761"/>
    </source>
</evidence>
<reference evidence="9" key="1">
    <citation type="submission" date="2020-05" db="EMBL/GenBank/DDBJ databases">
        <title>Phylogenomic resolution of chytrid fungi.</title>
        <authorList>
            <person name="Stajich J.E."/>
            <person name="Amses K."/>
            <person name="Simmons R."/>
            <person name="Seto K."/>
            <person name="Myers J."/>
            <person name="Bonds A."/>
            <person name="Quandt C.A."/>
            <person name="Barry K."/>
            <person name="Liu P."/>
            <person name="Grigoriev I."/>
            <person name="Longcore J.E."/>
            <person name="James T.Y."/>
        </authorList>
    </citation>
    <scope>NUCLEOTIDE SEQUENCE</scope>
    <source>
        <strain evidence="9">JEL0318</strain>
    </source>
</reference>
<dbReference type="Pfam" id="PF24621">
    <property type="entry name" value="DHQS_C"/>
    <property type="match status" value="1"/>
</dbReference>
<dbReference type="InterPro" id="IPR050071">
    <property type="entry name" value="Dehydroquinate_synthase"/>
</dbReference>
<feature type="domain" description="3-dehydroquinate synthase C-terminal" evidence="8">
    <location>
        <begin position="324"/>
        <end position="473"/>
    </location>
</feature>
<feature type="domain" description="3-dehydroquinate synthase N-terminal" evidence="7">
    <location>
        <begin position="213"/>
        <end position="322"/>
    </location>
</feature>
<accession>A0AAD5SK79</accession>
<keyword evidence="3" id="KW-0547">Nucleotide-binding</keyword>
<evidence type="ECO:0000256" key="2">
    <source>
        <dbReference type="ARBA" id="ARBA00022723"/>
    </source>
</evidence>
<keyword evidence="2" id="KW-0479">Metal-binding</keyword>
<evidence type="ECO:0000313" key="10">
    <source>
        <dbReference type="Proteomes" id="UP001212841"/>
    </source>
</evidence>
<comment type="caution">
    <text evidence="9">The sequence shown here is derived from an EMBL/GenBank/DDBJ whole genome shotgun (WGS) entry which is preliminary data.</text>
</comment>
<protein>
    <recommendedName>
        <fullName evidence="11">2-epi-5-epi-valiolone synthase</fullName>
    </recommendedName>
</protein>
<evidence type="ECO:0000256" key="1">
    <source>
        <dbReference type="ARBA" id="ARBA00001911"/>
    </source>
</evidence>
<evidence type="ECO:0008006" key="11">
    <source>
        <dbReference type="Google" id="ProtNLM"/>
    </source>
</evidence>
<dbReference type="Gene3D" id="3.40.50.1970">
    <property type="match status" value="1"/>
</dbReference>
<dbReference type="EMBL" id="JADGJD010000324">
    <property type="protein sequence ID" value="KAJ3052123.1"/>
    <property type="molecule type" value="Genomic_DNA"/>
</dbReference>
<evidence type="ECO:0000259" key="8">
    <source>
        <dbReference type="Pfam" id="PF24621"/>
    </source>
</evidence>
<dbReference type="CDD" id="cd08199">
    <property type="entry name" value="EEVS"/>
    <property type="match status" value="1"/>
</dbReference>
<dbReference type="InterPro" id="IPR056179">
    <property type="entry name" value="DHQS_C"/>
</dbReference>
<keyword evidence="5" id="KW-0456">Lyase</keyword>
<proteinExistence type="predicted"/>
<dbReference type="InterPro" id="IPR030960">
    <property type="entry name" value="DHQS/DOIS_N"/>
</dbReference>
<sequence>MPPAQVDITTQTPVEVDVLHATKLHSLKSSSTTSAARIPSSLTNAITNNNAKAQVATAAEGFLKPAASPKRRLGHERKKSDVKKEEEKLDVRKLAIRSAGGDCNRPGLNGLLGNGVEGLSSGVFKVAAVMPVQYDVEIVNGILEFENKTLLRAVDTTAFPTQLNSNVYISAQNGKKPRRFLAVDSNILTLYGEKIRKYFDHHQIDTHIYPVIPDEFNKDHSQIISLCASLQAFNLDRRSEPIIAIGGGVTLDLVGLAANLYRRNTPVIKLPTTLIGMVDAAVGVKTACNLNGGKNKIGTYSAPLAVFVDAAFLGTLPGRHVRNGAAEVLKMACVKDGQLFELLEGFVERGGADGEGFEGKGAQMIMRRAIQGMLEELEPNLWEFNLRRIVDYGHTFSPVLEMCALESHSGPISDTTTPGPFEGGFLLHGEAVCVDMAFTTVVAKRRGYLSEEEARRTLRLMRGLGLNVWHRDLTGSLCKKALIDTTACRGGFQRTPLMDGIGRARFVDDLTLEELEEGLKELEEFARRDFEGC</sequence>
<dbReference type="Pfam" id="PF01761">
    <property type="entry name" value="DHQ_synthase"/>
    <property type="match status" value="1"/>
</dbReference>
<evidence type="ECO:0000256" key="5">
    <source>
        <dbReference type="ARBA" id="ARBA00023239"/>
    </source>
</evidence>
<dbReference type="GO" id="GO:0003856">
    <property type="term" value="F:3-dehydroquinate synthase activity"/>
    <property type="evidence" value="ECO:0007669"/>
    <property type="project" value="TreeGrafter"/>
</dbReference>
<dbReference type="PANTHER" id="PTHR43622:SF3">
    <property type="entry name" value="2-EPI-5-EPI-VALIOLONE SYNTHASE"/>
    <property type="match status" value="1"/>
</dbReference>